<dbReference type="PANTHER" id="PTHR45011">
    <property type="entry name" value="DAP3-BINDING CELL DEATH ENHANCER 1"/>
    <property type="match status" value="1"/>
</dbReference>
<gene>
    <name evidence="1" type="ORF">KAM435_01020</name>
</gene>
<dbReference type="InterPro" id="IPR052748">
    <property type="entry name" value="ISR_Activator"/>
</dbReference>
<protein>
    <recommendedName>
        <fullName evidence="3">Sel1 repeat family protein</fullName>
    </recommendedName>
</protein>
<dbReference type="EMBL" id="BPMS01000001">
    <property type="protein sequence ID" value="GIZ86775.1"/>
    <property type="molecule type" value="Genomic_DNA"/>
</dbReference>
<evidence type="ECO:0000313" key="1">
    <source>
        <dbReference type="EMBL" id="GIZ86775.1"/>
    </source>
</evidence>
<dbReference type="Gene3D" id="1.25.40.10">
    <property type="entry name" value="Tetratricopeptide repeat domain"/>
    <property type="match status" value="1"/>
</dbReference>
<dbReference type="SUPFAM" id="SSF81901">
    <property type="entry name" value="HCP-like"/>
    <property type="match status" value="1"/>
</dbReference>
<accession>A0AA37FK11</accession>
<proteinExistence type="predicted"/>
<comment type="caution">
    <text evidence="1">The sequence shown here is derived from an EMBL/GenBank/DDBJ whole genome shotgun (WGS) entry which is preliminary data.</text>
</comment>
<reference evidence="1" key="1">
    <citation type="submission" date="2021-07" db="EMBL/GenBank/DDBJ databases">
        <title>Whole genome sequencing of carbapenem-resistant Pseudomonas spp. isolated in Japan.</title>
        <authorList>
            <person name="Suzuki M."/>
            <person name="Maehana S."/>
            <person name="Kitasato H."/>
        </authorList>
    </citation>
    <scope>NUCLEOTIDE SEQUENCE</scope>
    <source>
        <strain evidence="1">KAM435</strain>
    </source>
</reference>
<sequence length="143" mass="16139">MSANAYMKSRALFVSPSQPVPPKRLPLRLALWLLDRPRLGHHASVKRLAGRLLKQPARQGVVIAQSRLGQLLCRDCGNARDRRIGLELLRQAARSGDLRAQLELGRHYCQPRQREPLQARHWLEAAAAQGSHEAARLLQRLNP</sequence>
<dbReference type="AlphaFoldDB" id="A0AA37FK11"/>
<dbReference type="InterPro" id="IPR011990">
    <property type="entry name" value="TPR-like_helical_dom_sf"/>
</dbReference>
<dbReference type="PANTHER" id="PTHR45011:SF1">
    <property type="entry name" value="DAP3-BINDING CELL DEATH ENHANCER 1"/>
    <property type="match status" value="1"/>
</dbReference>
<name>A0AA37FK11_AQUAC</name>
<evidence type="ECO:0000313" key="2">
    <source>
        <dbReference type="Proteomes" id="UP000887212"/>
    </source>
</evidence>
<dbReference type="InterPro" id="IPR006597">
    <property type="entry name" value="Sel1-like"/>
</dbReference>
<dbReference type="Proteomes" id="UP000887212">
    <property type="component" value="Unassembled WGS sequence"/>
</dbReference>
<organism evidence="1 2">
    <name type="scientific">Aquipseudomonas alcaligenes</name>
    <name type="common">Pseudomonas alcaligenes</name>
    <dbReference type="NCBI Taxonomy" id="43263"/>
    <lineage>
        <taxon>Bacteria</taxon>
        <taxon>Pseudomonadati</taxon>
        <taxon>Pseudomonadota</taxon>
        <taxon>Gammaproteobacteria</taxon>
        <taxon>Pseudomonadales</taxon>
        <taxon>Pseudomonadaceae</taxon>
        <taxon>Aquipseudomonas</taxon>
    </lineage>
</organism>
<dbReference type="SMART" id="SM00671">
    <property type="entry name" value="SEL1"/>
    <property type="match status" value="2"/>
</dbReference>
<dbReference type="Pfam" id="PF08238">
    <property type="entry name" value="Sel1"/>
    <property type="match status" value="2"/>
</dbReference>
<evidence type="ECO:0008006" key="3">
    <source>
        <dbReference type="Google" id="ProtNLM"/>
    </source>
</evidence>